<evidence type="ECO:0000313" key="3">
    <source>
        <dbReference type="EMBL" id="SFU82797.1"/>
    </source>
</evidence>
<sequence>MRQIDLLIVEDEDKNYRLYEQTIKAFNRETGVTIKPERAKDLVEAEKLLVHHNYDAAIVDIILKTGGTEDNADGVDILRKIVGKLRFPVFVYSGNPGLINGEEFEQNYFFKIHARDGIEFIELLKEIVKIFQTGITNVLGGKGKVESYLASLFWNHLIHTMDYWQDNSALREEKDYEKILLRYTIFHLVETLYRTDTGEHEIHDPSEFYIYPAINDNLFTGDIIEIETEKYIVLTPACDMVLHKNHKRKDENDPLMVRNASNFIAAKLIKWNRLKDEKNDFNEISSASSSIIRGEFKKHIKNTVNRYHFLPPYLSFDGYFIDFQDLHSFSIKEKPVYRILASVASSFMKDITARFSYYYSRQGQPDMDMEAIGKKLLDEQSKILKAKDLKKDSDGTAATE</sequence>
<dbReference type="EMBL" id="FPCA01000003">
    <property type="protein sequence ID" value="SFU82797.1"/>
    <property type="molecule type" value="Genomic_DNA"/>
</dbReference>
<accession>A0A1I7JC49</accession>
<feature type="domain" description="Response regulatory" evidence="2">
    <location>
        <begin position="5"/>
        <end position="135"/>
    </location>
</feature>
<dbReference type="InterPro" id="IPR001789">
    <property type="entry name" value="Sig_transdc_resp-reg_receiver"/>
</dbReference>
<dbReference type="InterPro" id="IPR011006">
    <property type="entry name" value="CheY-like_superfamily"/>
</dbReference>
<dbReference type="GO" id="GO:0000160">
    <property type="term" value="P:phosphorelay signal transduction system"/>
    <property type="evidence" value="ECO:0007669"/>
    <property type="project" value="InterPro"/>
</dbReference>
<protein>
    <recommendedName>
        <fullName evidence="2">Response regulatory domain-containing protein</fullName>
    </recommendedName>
</protein>
<dbReference type="PROSITE" id="PS50110">
    <property type="entry name" value="RESPONSE_REGULATORY"/>
    <property type="match status" value="1"/>
</dbReference>
<gene>
    <name evidence="3" type="ORF">SAMN04487941_2707</name>
</gene>
<name>A0A1I7JC49_9BACT</name>
<dbReference type="RefSeq" id="WP_068838296.1">
    <property type="nucleotide sequence ID" value="NZ_BMXC01000003.1"/>
</dbReference>
<organism evidence="3 4">
    <name type="scientific">Pontibacter akesuensis</name>
    <dbReference type="NCBI Taxonomy" id="388950"/>
    <lineage>
        <taxon>Bacteria</taxon>
        <taxon>Pseudomonadati</taxon>
        <taxon>Bacteroidota</taxon>
        <taxon>Cytophagia</taxon>
        <taxon>Cytophagales</taxon>
        <taxon>Hymenobacteraceae</taxon>
        <taxon>Pontibacter</taxon>
    </lineage>
</organism>
<evidence type="ECO:0000256" key="1">
    <source>
        <dbReference type="PROSITE-ProRule" id="PRU00169"/>
    </source>
</evidence>
<dbReference type="Gene3D" id="3.40.50.2300">
    <property type="match status" value="1"/>
</dbReference>
<evidence type="ECO:0000313" key="4">
    <source>
        <dbReference type="Proteomes" id="UP000182491"/>
    </source>
</evidence>
<proteinExistence type="predicted"/>
<evidence type="ECO:0000259" key="2">
    <source>
        <dbReference type="PROSITE" id="PS50110"/>
    </source>
</evidence>
<keyword evidence="1" id="KW-0597">Phosphoprotein</keyword>
<dbReference type="OrthoDB" id="8478724at2"/>
<keyword evidence="4" id="KW-1185">Reference proteome</keyword>
<dbReference type="AlphaFoldDB" id="A0A1I7JC49"/>
<dbReference type="SUPFAM" id="SSF52172">
    <property type="entry name" value="CheY-like"/>
    <property type="match status" value="1"/>
</dbReference>
<feature type="modified residue" description="4-aspartylphosphate" evidence="1">
    <location>
        <position position="60"/>
    </location>
</feature>
<dbReference type="STRING" id="388950.GCA_001611675_02358"/>
<dbReference type="Proteomes" id="UP000182491">
    <property type="component" value="Unassembled WGS sequence"/>
</dbReference>
<reference evidence="4" key="1">
    <citation type="submission" date="2016-10" db="EMBL/GenBank/DDBJ databases">
        <authorList>
            <person name="Varghese N."/>
        </authorList>
    </citation>
    <scope>NUCLEOTIDE SEQUENCE [LARGE SCALE GENOMIC DNA]</scope>
    <source>
        <strain evidence="4">DSM 18820</strain>
    </source>
</reference>